<dbReference type="Gene3D" id="3.30.420.40">
    <property type="match status" value="2"/>
</dbReference>
<proteinExistence type="predicted"/>
<dbReference type="Proteomes" id="UP000427769">
    <property type="component" value="Chromosome"/>
</dbReference>
<dbReference type="PANTHER" id="PTHR32329:SF2">
    <property type="entry name" value="BIFUNCTIONAL PROTEIN [INCLUDES 2-HYDROXYACYL-COA DEHYDRATASE (N-TER) AND ITS ACTIVATOR DOMAIN (C_TERM)"/>
    <property type="match status" value="1"/>
</dbReference>
<dbReference type="SUPFAM" id="SSF53067">
    <property type="entry name" value="Actin-like ATPase domain"/>
    <property type="match status" value="1"/>
</dbReference>
<organism evidence="6 7">
    <name type="scientific">Desulfosarcina widdelii</name>
    <dbReference type="NCBI Taxonomy" id="947919"/>
    <lineage>
        <taxon>Bacteria</taxon>
        <taxon>Pseudomonadati</taxon>
        <taxon>Thermodesulfobacteriota</taxon>
        <taxon>Desulfobacteria</taxon>
        <taxon>Desulfobacterales</taxon>
        <taxon>Desulfosarcinaceae</taxon>
        <taxon>Desulfosarcina</taxon>
    </lineage>
</organism>
<evidence type="ECO:0000256" key="4">
    <source>
        <dbReference type="ARBA" id="ARBA00023014"/>
    </source>
</evidence>
<dbReference type="Pfam" id="PF01869">
    <property type="entry name" value="BcrAD_BadFG"/>
    <property type="match status" value="1"/>
</dbReference>
<evidence type="ECO:0000313" key="7">
    <source>
        <dbReference type="Proteomes" id="UP000427769"/>
    </source>
</evidence>
<accession>A0A5K7Z9U5</accession>
<feature type="domain" description="ATPase BadF/BadG/BcrA/BcrD type" evidence="5">
    <location>
        <begin position="5"/>
        <end position="251"/>
    </location>
</feature>
<dbReference type="InterPro" id="IPR002731">
    <property type="entry name" value="ATPase_BadF"/>
</dbReference>
<dbReference type="CDD" id="cd24107">
    <property type="entry name" value="ASKHA_NBD_benz_CoA_BzdP"/>
    <property type="match status" value="1"/>
</dbReference>
<dbReference type="GO" id="GO:0051536">
    <property type="term" value="F:iron-sulfur cluster binding"/>
    <property type="evidence" value="ECO:0007669"/>
    <property type="project" value="UniProtKB-KW"/>
</dbReference>
<dbReference type="EMBL" id="AP021875">
    <property type="protein sequence ID" value="BBO77818.1"/>
    <property type="molecule type" value="Genomic_DNA"/>
</dbReference>
<sequence length="254" mass="26494">MLTAGIDIGGKNIKVLLLDGRNIIARKVAEGGFQQTEVAENLIEEAAKSAKIKKKQIERIGVTGSGMKYAPPHDAEITEIGAAAKGGSFYMPSACTVIDSGAEDSRGIRVENGLAKDFVTNDKCAAGAGAFTESMARAIEVSLDDFGKISLTSTDSVPINAQCAVFAESEVVSLINSKTAKEDIAKAVNDALAERVVAMVKRIGVKKDILIVGGLARNVGYVDGLKRGFGTEVFVADEPEYIGALGAALAASEK</sequence>
<keyword evidence="3" id="KW-0408">Iron</keyword>
<dbReference type="GO" id="GO:0046872">
    <property type="term" value="F:metal ion binding"/>
    <property type="evidence" value="ECO:0007669"/>
    <property type="project" value="UniProtKB-KW"/>
</dbReference>
<evidence type="ECO:0000256" key="2">
    <source>
        <dbReference type="ARBA" id="ARBA00022723"/>
    </source>
</evidence>
<evidence type="ECO:0000313" key="6">
    <source>
        <dbReference type="EMBL" id="BBO77818.1"/>
    </source>
</evidence>
<evidence type="ECO:0000256" key="1">
    <source>
        <dbReference type="ARBA" id="ARBA00001966"/>
    </source>
</evidence>
<keyword evidence="7" id="KW-1185">Reference proteome</keyword>
<comment type="cofactor">
    <cofactor evidence="1">
        <name>[4Fe-4S] cluster</name>
        <dbReference type="ChEBI" id="CHEBI:49883"/>
    </cofactor>
</comment>
<keyword evidence="2" id="KW-0479">Metal-binding</keyword>
<name>A0A5K7Z9U5_9BACT</name>
<dbReference type="InterPro" id="IPR008275">
    <property type="entry name" value="CoA_E_activase_dom"/>
</dbReference>
<evidence type="ECO:0000259" key="5">
    <source>
        <dbReference type="Pfam" id="PF01869"/>
    </source>
</evidence>
<keyword evidence="4" id="KW-0411">Iron-sulfur</keyword>
<evidence type="ECO:0000256" key="3">
    <source>
        <dbReference type="ARBA" id="ARBA00023004"/>
    </source>
</evidence>
<reference evidence="6 7" key="1">
    <citation type="submission" date="2019-11" db="EMBL/GenBank/DDBJ databases">
        <title>Comparative genomics of hydrocarbon-degrading Desulfosarcina strains.</title>
        <authorList>
            <person name="Watanabe M."/>
            <person name="Kojima H."/>
            <person name="Fukui M."/>
        </authorList>
    </citation>
    <scope>NUCLEOTIDE SEQUENCE [LARGE SCALE GENOMIC DNA]</scope>
    <source>
        <strain evidence="6 7">PP31</strain>
    </source>
</reference>
<protein>
    <submittedName>
        <fullName evidence="6">2-hydroxyglutaryl-CoA dehydratase</fullName>
    </submittedName>
</protein>
<dbReference type="KEGG" id="dwd:DSCW_52350"/>
<dbReference type="AlphaFoldDB" id="A0A5K7Z9U5"/>
<dbReference type="PANTHER" id="PTHR32329">
    <property type="entry name" value="BIFUNCTIONAL PROTEIN [INCLUDES 2-HYDROXYACYL-COA DEHYDRATASE (N-TER) AND ITS ACTIVATOR DOMAIN (C_TERM)-RELATED"/>
    <property type="match status" value="1"/>
</dbReference>
<dbReference type="InterPro" id="IPR051805">
    <property type="entry name" value="Dehydratase_Activator_Redct"/>
</dbReference>
<dbReference type="NCBIfam" id="TIGR00241">
    <property type="entry name" value="CoA_E_activ"/>
    <property type="match status" value="1"/>
</dbReference>
<dbReference type="InterPro" id="IPR043129">
    <property type="entry name" value="ATPase_NBD"/>
</dbReference>
<gene>
    <name evidence="6" type="ORF">DSCW_52350</name>
</gene>